<keyword evidence="2" id="KW-1185">Reference proteome</keyword>
<accession>A0ACB7YTX8</accession>
<organism evidence="1 2">
    <name type="scientific">Vaccinium darrowii</name>
    <dbReference type="NCBI Taxonomy" id="229202"/>
    <lineage>
        <taxon>Eukaryota</taxon>
        <taxon>Viridiplantae</taxon>
        <taxon>Streptophyta</taxon>
        <taxon>Embryophyta</taxon>
        <taxon>Tracheophyta</taxon>
        <taxon>Spermatophyta</taxon>
        <taxon>Magnoliopsida</taxon>
        <taxon>eudicotyledons</taxon>
        <taxon>Gunneridae</taxon>
        <taxon>Pentapetalae</taxon>
        <taxon>asterids</taxon>
        <taxon>Ericales</taxon>
        <taxon>Ericaceae</taxon>
        <taxon>Vaccinioideae</taxon>
        <taxon>Vaccinieae</taxon>
        <taxon>Vaccinium</taxon>
    </lineage>
</organism>
<dbReference type="Proteomes" id="UP000828048">
    <property type="component" value="Chromosome 3"/>
</dbReference>
<protein>
    <submittedName>
        <fullName evidence="1">Uncharacterized protein</fullName>
    </submittedName>
</protein>
<comment type="caution">
    <text evidence="1">The sequence shown here is derived from an EMBL/GenBank/DDBJ whole genome shotgun (WGS) entry which is preliminary data.</text>
</comment>
<gene>
    <name evidence="1" type="ORF">Vadar_000093</name>
</gene>
<evidence type="ECO:0000313" key="2">
    <source>
        <dbReference type="Proteomes" id="UP000828048"/>
    </source>
</evidence>
<dbReference type="EMBL" id="CM037153">
    <property type="protein sequence ID" value="KAH7856324.1"/>
    <property type="molecule type" value="Genomic_DNA"/>
</dbReference>
<reference evidence="1 2" key="1">
    <citation type="journal article" date="2021" name="Hortic Res">
        <title>High-quality reference genome and annotation aids understanding of berry development for evergreen blueberry (Vaccinium darrowii).</title>
        <authorList>
            <person name="Yu J."/>
            <person name="Hulse-Kemp A.M."/>
            <person name="Babiker E."/>
            <person name="Staton M."/>
        </authorList>
    </citation>
    <scope>NUCLEOTIDE SEQUENCE [LARGE SCALE GENOMIC DNA]</scope>
    <source>
        <strain evidence="2">cv. NJ 8807/NJ 8810</strain>
        <tissue evidence="1">Young leaf</tissue>
    </source>
</reference>
<proteinExistence type="predicted"/>
<name>A0ACB7YTX8_9ERIC</name>
<sequence length="115" mass="12991">MWFIWKSRNEFIFNVFPINLEATLKRALEAFREYSVIKVPNLVHRDKPTVVDRISHWKAPDHGCFKINCDVAMGSNGKDAKVAIVLRDWRGSLVDVLVGSVVASSPLQGELLAIK</sequence>
<evidence type="ECO:0000313" key="1">
    <source>
        <dbReference type="EMBL" id="KAH7856324.1"/>
    </source>
</evidence>